<keyword evidence="3" id="KW-1185">Reference proteome</keyword>
<sequence length="71" mass="8614">MKIQEERIDQEEYEILIRNLLMIGIEEGKYVFEGVWIVFSLICKCFWFSLGQYLPIYSSFFNYQSIGYPRK</sequence>
<accession>A0A8S1QSQ2</accession>
<comment type="caution">
    <text evidence="2">The sequence shown here is derived from an EMBL/GenBank/DDBJ whole genome shotgun (WGS) entry which is preliminary data.</text>
</comment>
<keyword evidence="1" id="KW-0812">Transmembrane</keyword>
<dbReference type="EMBL" id="CAJJDN010000118">
    <property type="protein sequence ID" value="CAD8118786.1"/>
    <property type="molecule type" value="Genomic_DNA"/>
</dbReference>
<organism evidence="2 3">
    <name type="scientific">Paramecium sonneborni</name>
    <dbReference type="NCBI Taxonomy" id="65129"/>
    <lineage>
        <taxon>Eukaryota</taxon>
        <taxon>Sar</taxon>
        <taxon>Alveolata</taxon>
        <taxon>Ciliophora</taxon>
        <taxon>Intramacronucleata</taxon>
        <taxon>Oligohymenophorea</taxon>
        <taxon>Peniculida</taxon>
        <taxon>Parameciidae</taxon>
        <taxon>Paramecium</taxon>
    </lineage>
</organism>
<proteinExistence type="predicted"/>
<protein>
    <submittedName>
        <fullName evidence="2">Uncharacterized protein</fullName>
    </submittedName>
</protein>
<name>A0A8S1QSQ2_9CILI</name>
<keyword evidence="1" id="KW-1133">Transmembrane helix</keyword>
<gene>
    <name evidence="2" type="ORF">PSON_ATCC_30995.1.T1180150</name>
</gene>
<evidence type="ECO:0000313" key="3">
    <source>
        <dbReference type="Proteomes" id="UP000692954"/>
    </source>
</evidence>
<feature type="transmembrane region" description="Helical" evidence="1">
    <location>
        <begin position="30"/>
        <end position="50"/>
    </location>
</feature>
<evidence type="ECO:0000256" key="1">
    <source>
        <dbReference type="SAM" id="Phobius"/>
    </source>
</evidence>
<reference evidence="2" key="1">
    <citation type="submission" date="2021-01" db="EMBL/GenBank/DDBJ databases">
        <authorList>
            <consortium name="Genoscope - CEA"/>
            <person name="William W."/>
        </authorList>
    </citation>
    <scope>NUCLEOTIDE SEQUENCE</scope>
</reference>
<evidence type="ECO:0000313" key="2">
    <source>
        <dbReference type="EMBL" id="CAD8118786.1"/>
    </source>
</evidence>
<dbReference type="AlphaFoldDB" id="A0A8S1QSQ2"/>
<keyword evidence="1" id="KW-0472">Membrane</keyword>
<dbReference type="Proteomes" id="UP000692954">
    <property type="component" value="Unassembled WGS sequence"/>
</dbReference>